<dbReference type="EMBL" id="JAAARO010000014">
    <property type="protein sequence ID" value="KAF5736151.1"/>
    <property type="molecule type" value="Genomic_DNA"/>
</dbReference>
<reference evidence="2 3" key="1">
    <citation type="journal article" date="2020" name="Nat. Commun.">
        <title>Genome of Tripterygium wilfordii and identification of cytochrome P450 involved in triptolide biosynthesis.</title>
        <authorList>
            <person name="Tu L."/>
            <person name="Su P."/>
            <person name="Zhang Z."/>
            <person name="Gao L."/>
            <person name="Wang J."/>
            <person name="Hu T."/>
            <person name="Zhou J."/>
            <person name="Zhang Y."/>
            <person name="Zhao Y."/>
            <person name="Liu Y."/>
            <person name="Song Y."/>
            <person name="Tong Y."/>
            <person name="Lu Y."/>
            <person name="Yang J."/>
            <person name="Xu C."/>
            <person name="Jia M."/>
            <person name="Peters R.J."/>
            <person name="Huang L."/>
            <person name="Gao W."/>
        </authorList>
    </citation>
    <scope>NUCLEOTIDE SEQUENCE [LARGE SCALE GENOMIC DNA]</scope>
    <source>
        <strain evidence="3">cv. XIE 37</strain>
        <tissue evidence="2">Leaf</tissue>
    </source>
</reference>
<feature type="region of interest" description="Disordered" evidence="1">
    <location>
        <begin position="1"/>
        <end position="23"/>
    </location>
</feature>
<feature type="compositionally biased region" description="Low complexity" evidence="1">
    <location>
        <begin position="184"/>
        <end position="200"/>
    </location>
</feature>
<name>A0A7J7CQ15_TRIWF</name>
<dbReference type="PANTHER" id="PTHR31471">
    <property type="entry name" value="OS02G0116800 PROTEIN"/>
    <property type="match status" value="1"/>
</dbReference>
<sequence>MDGNKGWSSERVPLHSGGSSRRQISAATLTPFYTGRTMPSKWDDAERWICSPVSGYSAAKNLNFQSQRLQKSKSGPIVPPGIGYYSNSSPVMQVLDGHRVGSFVVAESPFSTGVIVPGGVPLHYRGLVGNDNSFAQSAAPTRWADLASESSLPSSQDEKVDDMKDAETMVSRVVSRRDMANQMSPNNTSSSPRVRSSSPPTILPDDHPARMEIREVQVDKQATIISSPERRGPYAPKKGFPDVVDFNRNAPCACVSTWETSETATNVSKLVLCNS</sequence>
<feature type="region of interest" description="Disordered" evidence="1">
    <location>
        <begin position="173"/>
        <end position="206"/>
    </location>
</feature>
<accession>A0A7J7CQ15</accession>
<evidence type="ECO:0000256" key="1">
    <source>
        <dbReference type="SAM" id="MobiDB-lite"/>
    </source>
</evidence>
<proteinExistence type="predicted"/>
<evidence type="ECO:0000313" key="2">
    <source>
        <dbReference type="EMBL" id="KAF5736151.1"/>
    </source>
</evidence>
<dbReference type="AlphaFoldDB" id="A0A7J7CQ15"/>
<dbReference type="Proteomes" id="UP000593562">
    <property type="component" value="Unassembled WGS sequence"/>
</dbReference>
<organism evidence="2 3">
    <name type="scientific">Tripterygium wilfordii</name>
    <name type="common">Thunder God vine</name>
    <dbReference type="NCBI Taxonomy" id="458696"/>
    <lineage>
        <taxon>Eukaryota</taxon>
        <taxon>Viridiplantae</taxon>
        <taxon>Streptophyta</taxon>
        <taxon>Embryophyta</taxon>
        <taxon>Tracheophyta</taxon>
        <taxon>Spermatophyta</taxon>
        <taxon>Magnoliopsida</taxon>
        <taxon>eudicotyledons</taxon>
        <taxon>Gunneridae</taxon>
        <taxon>Pentapetalae</taxon>
        <taxon>rosids</taxon>
        <taxon>fabids</taxon>
        <taxon>Celastrales</taxon>
        <taxon>Celastraceae</taxon>
        <taxon>Tripterygium</taxon>
    </lineage>
</organism>
<comment type="caution">
    <text evidence="2">The sequence shown here is derived from an EMBL/GenBank/DDBJ whole genome shotgun (WGS) entry which is preliminary data.</text>
</comment>
<evidence type="ECO:0000313" key="3">
    <source>
        <dbReference type="Proteomes" id="UP000593562"/>
    </source>
</evidence>
<protein>
    <submittedName>
        <fullName evidence="2">Remorin family protein putative isoform 1</fullName>
    </submittedName>
</protein>
<dbReference type="InParanoid" id="A0A7J7CQ15"/>
<dbReference type="PANTHER" id="PTHR31471:SF2">
    <property type="entry name" value="REMORIN FAMILY PROTEIN"/>
    <property type="match status" value="1"/>
</dbReference>
<keyword evidence="3" id="KW-1185">Reference proteome</keyword>
<gene>
    <name evidence="2" type="ORF">HS088_TW14G00286</name>
</gene>
<dbReference type="FunCoup" id="A0A7J7CQ15">
    <property type="interactions" value="54"/>
</dbReference>